<keyword evidence="4" id="KW-0408">Iron</keyword>
<keyword evidence="2" id="KW-0004">4Fe-4S</keyword>
<proteinExistence type="inferred from homology"/>
<dbReference type="AlphaFoldDB" id="A0A5Q2REM7"/>
<dbReference type="Gene3D" id="3.40.50.11540">
    <property type="entry name" value="NADH-ubiquinone oxidoreductase 51kDa subunit"/>
    <property type="match status" value="1"/>
</dbReference>
<evidence type="ECO:0000313" key="8">
    <source>
        <dbReference type="Proteomes" id="UP000334019"/>
    </source>
</evidence>
<sequence length="454" mass="48896">MSTQPSALLAGDGVPVESLDAYLALGGGEAFERARAGDPDAIVEELRRAGLRGRGGAGFPTAIKWGGVRADPAPTKFVCANGAEGEPGTFKDRYLLRMNPYQVIEGLAIARHVIGAKRAYLCVKRLFASEVARVRSALDELAARSDMAEAMELVLGPDEYLFGEEKALLSVVEGGLPLPRLFPPHVHGLFGPPYGDPSGGQHNPTVVNNLETLAHVPQIVRRGADWFRGLGTSDTPGTMLFTVSGDVQRPLVIEQPLGLTLRELVDDVAGGPPPGRRVKAVFAGLASAVVTGNGLDTPLSFDTMRRAGSALGSGGFIVYDDTACMVQVAWLFSRFLHVESCGQCPPCKLGSQRITERLDRLLDGSGKRRDLDDIAATVPWVPNGQRCALATSESVVIGSILAAFPEDFEAHLRSSCELGHDRILPKMTDYVPGEGFTYDRTYWRKQPDWTYQDP</sequence>
<dbReference type="InterPro" id="IPR019554">
    <property type="entry name" value="Soluble_ligand-bd"/>
</dbReference>
<name>A0A5Q2REM7_9ACTN</name>
<feature type="domain" description="NADH-ubiquinone oxidoreductase 51kDa subunit iron-sulphur binding" evidence="6">
    <location>
        <begin position="326"/>
        <end position="371"/>
    </location>
</feature>
<dbReference type="Pfam" id="PF10589">
    <property type="entry name" value="NADH_4Fe-4S"/>
    <property type="match status" value="1"/>
</dbReference>
<keyword evidence="3" id="KW-0479">Metal-binding</keyword>
<dbReference type="SUPFAM" id="SSF142984">
    <property type="entry name" value="Nqo1 middle domain-like"/>
    <property type="match status" value="1"/>
</dbReference>
<dbReference type="EMBL" id="CP045851">
    <property type="protein sequence ID" value="QGG94103.1"/>
    <property type="molecule type" value="Genomic_DNA"/>
</dbReference>
<dbReference type="GO" id="GO:0051539">
    <property type="term" value="F:4 iron, 4 sulfur cluster binding"/>
    <property type="evidence" value="ECO:0007669"/>
    <property type="project" value="UniProtKB-KW"/>
</dbReference>
<reference evidence="7 8" key="1">
    <citation type="submission" date="2019-11" db="EMBL/GenBank/DDBJ databases">
        <authorList>
            <person name="He Y."/>
        </authorList>
    </citation>
    <scope>NUCLEOTIDE SEQUENCE [LARGE SCALE GENOMIC DNA]</scope>
    <source>
        <strain evidence="7 8">SCSIO 58843</strain>
    </source>
</reference>
<evidence type="ECO:0000256" key="2">
    <source>
        <dbReference type="ARBA" id="ARBA00022485"/>
    </source>
</evidence>
<evidence type="ECO:0000259" key="6">
    <source>
        <dbReference type="SMART" id="SM00928"/>
    </source>
</evidence>
<dbReference type="InterPro" id="IPR019575">
    <property type="entry name" value="Nuop51_4Fe4S-bd"/>
</dbReference>
<keyword evidence="5" id="KW-0411">Iron-sulfur</keyword>
<gene>
    <name evidence="7" type="ORF">GH723_02725</name>
</gene>
<accession>A0A5Q2REM7</accession>
<keyword evidence="7" id="KW-0830">Ubiquinone</keyword>
<dbReference type="PANTHER" id="PTHR43578">
    <property type="entry name" value="NADH-QUINONE OXIDOREDUCTASE SUBUNIT F"/>
    <property type="match status" value="1"/>
</dbReference>
<dbReference type="GO" id="GO:0046872">
    <property type="term" value="F:metal ion binding"/>
    <property type="evidence" value="ECO:0007669"/>
    <property type="project" value="UniProtKB-KW"/>
</dbReference>
<evidence type="ECO:0000256" key="1">
    <source>
        <dbReference type="ARBA" id="ARBA00007523"/>
    </source>
</evidence>
<dbReference type="Pfam" id="PF01512">
    <property type="entry name" value="Complex1_51K"/>
    <property type="match status" value="1"/>
</dbReference>
<dbReference type="InterPro" id="IPR037225">
    <property type="entry name" value="Nuo51_FMN-bd_sf"/>
</dbReference>
<comment type="similarity">
    <text evidence="1">Belongs to the complex I 51 kDa subunit family.</text>
</comment>
<evidence type="ECO:0000256" key="4">
    <source>
        <dbReference type="ARBA" id="ARBA00023004"/>
    </source>
</evidence>
<dbReference type="Gene3D" id="1.20.1440.230">
    <property type="entry name" value="NADH-ubiquinone oxidoreductase 51kDa subunit, iron-sulphur binding domain"/>
    <property type="match status" value="1"/>
</dbReference>
<evidence type="ECO:0000256" key="3">
    <source>
        <dbReference type="ARBA" id="ARBA00022723"/>
    </source>
</evidence>
<dbReference type="KEGG" id="atq:GH723_02725"/>
<dbReference type="Pfam" id="PF10531">
    <property type="entry name" value="SLBB"/>
    <property type="match status" value="1"/>
</dbReference>
<evidence type="ECO:0000313" key="7">
    <source>
        <dbReference type="EMBL" id="QGG94103.1"/>
    </source>
</evidence>
<keyword evidence="8" id="KW-1185">Reference proteome</keyword>
<dbReference type="RefSeq" id="WP_153758209.1">
    <property type="nucleotide sequence ID" value="NZ_CP045851.1"/>
</dbReference>
<dbReference type="SUPFAM" id="SSF142019">
    <property type="entry name" value="Nqo1 FMN-binding domain-like"/>
    <property type="match status" value="1"/>
</dbReference>
<dbReference type="SMART" id="SM00928">
    <property type="entry name" value="NADH_4Fe-4S"/>
    <property type="match status" value="1"/>
</dbReference>
<dbReference type="Gene3D" id="3.10.20.600">
    <property type="match status" value="1"/>
</dbReference>
<dbReference type="InterPro" id="IPR037207">
    <property type="entry name" value="Nuop51_4Fe4S-bd_sf"/>
</dbReference>
<dbReference type="InterPro" id="IPR011538">
    <property type="entry name" value="Nuo51_FMN-bd"/>
</dbReference>
<organism evidence="7 8">
    <name type="scientific">Actinomarinicola tropica</name>
    <dbReference type="NCBI Taxonomy" id="2789776"/>
    <lineage>
        <taxon>Bacteria</taxon>
        <taxon>Bacillati</taxon>
        <taxon>Actinomycetota</taxon>
        <taxon>Acidimicrobiia</taxon>
        <taxon>Acidimicrobiales</taxon>
        <taxon>Iamiaceae</taxon>
        <taxon>Actinomarinicola</taxon>
    </lineage>
</organism>
<protein>
    <submittedName>
        <fullName evidence="7">NADH ubiquinone oxidoreductase</fullName>
    </submittedName>
</protein>
<dbReference type="Proteomes" id="UP000334019">
    <property type="component" value="Chromosome"/>
</dbReference>
<dbReference type="PANTHER" id="PTHR43578:SF3">
    <property type="entry name" value="NADH-QUINONE OXIDOREDUCTASE SUBUNIT F"/>
    <property type="match status" value="1"/>
</dbReference>
<dbReference type="SUPFAM" id="SSF140490">
    <property type="entry name" value="Nqo1C-terminal domain-like"/>
    <property type="match status" value="1"/>
</dbReference>
<evidence type="ECO:0000256" key="5">
    <source>
        <dbReference type="ARBA" id="ARBA00023014"/>
    </source>
</evidence>